<evidence type="ECO:0000313" key="4">
    <source>
        <dbReference type="Proteomes" id="UP000192478"/>
    </source>
</evidence>
<dbReference type="KEGG" id="cfm:BJL90_14265"/>
<reference evidence="2 4" key="2">
    <citation type="submission" date="2017-03" db="EMBL/GenBank/DDBJ databases">
        <title>Complete sequence of Clostridium formicaceticum DSM 92.</title>
        <authorList>
            <person name="Poehlein A."/>
            <person name="Karl M."/>
            <person name="Bengelsdorf F.R."/>
            <person name="Duerre P."/>
            <person name="Daniel R."/>
        </authorList>
    </citation>
    <scope>NUCLEOTIDE SEQUENCE [LARGE SCALE GENOMIC DNA]</scope>
    <source>
        <strain evidence="2 4">DSM 92</strain>
    </source>
</reference>
<proteinExistence type="predicted"/>
<keyword evidence="3" id="KW-1185">Reference proteome</keyword>
<dbReference type="EMBL" id="CP017603">
    <property type="protein sequence ID" value="AOY76917.1"/>
    <property type="molecule type" value="Genomic_DNA"/>
</dbReference>
<dbReference type="RefSeq" id="WP_070969350.1">
    <property type="nucleotide sequence ID" value="NZ_CP017603.1"/>
</dbReference>
<gene>
    <name evidence="1" type="ORF">BJL90_14265</name>
    <name evidence="2" type="ORF">CLFO_17960</name>
</gene>
<dbReference type="Pfam" id="PF11367">
    <property type="entry name" value="Tail_completion_gp17"/>
    <property type="match status" value="1"/>
</dbReference>
<organism evidence="2 4">
    <name type="scientific">Clostridium formicaceticum</name>
    <dbReference type="NCBI Taxonomy" id="1497"/>
    <lineage>
        <taxon>Bacteria</taxon>
        <taxon>Bacillati</taxon>
        <taxon>Bacillota</taxon>
        <taxon>Clostridia</taxon>
        <taxon>Eubacteriales</taxon>
        <taxon>Clostridiaceae</taxon>
        <taxon>Clostridium</taxon>
    </lineage>
</organism>
<accession>A0AAC9RHZ4</accession>
<evidence type="ECO:0008006" key="5">
    <source>
        <dbReference type="Google" id="ProtNLM"/>
    </source>
</evidence>
<evidence type="ECO:0000313" key="2">
    <source>
        <dbReference type="EMBL" id="ARE87396.1"/>
    </source>
</evidence>
<evidence type="ECO:0000313" key="3">
    <source>
        <dbReference type="Proteomes" id="UP000177894"/>
    </source>
</evidence>
<dbReference type="AlphaFoldDB" id="A0AAC9RHZ4"/>
<dbReference type="Proteomes" id="UP000192478">
    <property type="component" value="Chromosome"/>
</dbReference>
<evidence type="ECO:0000313" key="1">
    <source>
        <dbReference type="EMBL" id="AOY76917.1"/>
    </source>
</evidence>
<sequence>MILSNFQRGMYELLIANKEIDCGVYDFIAEDEDMPFIVIGEDRAIDWNTKTWDGKEITTTIHIWAEKRSISHTKKLLDLIESTLKTDFEKDEYKYEYHSTGTIEVTRETVELVHGIIELTYRIKKEVLK</sequence>
<reference evidence="1 3" key="1">
    <citation type="submission" date="2016-10" db="EMBL/GenBank/DDBJ databases">
        <title>Complete Genome Sequence of Acetogen Clostridium formicoaceticum ATCC 27076.</title>
        <authorList>
            <person name="Bao T."/>
            <person name="Cheng C."/>
            <person name="Zhao J."/>
            <person name="Yang S.-T."/>
            <person name="Wang J."/>
            <person name="Wang M."/>
        </authorList>
    </citation>
    <scope>NUCLEOTIDE SEQUENCE [LARGE SCALE GENOMIC DNA]</scope>
    <source>
        <strain evidence="1 3">ATCC 27076</strain>
    </source>
</reference>
<dbReference type="EMBL" id="CP020559">
    <property type="protein sequence ID" value="ARE87396.1"/>
    <property type="molecule type" value="Genomic_DNA"/>
</dbReference>
<dbReference type="InterPro" id="IPR021508">
    <property type="entry name" value="Gp17-like"/>
</dbReference>
<dbReference type="Gene3D" id="3.30.2000.30">
    <property type="match status" value="1"/>
</dbReference>
<protein>
    <recommendedName>
        <fullName evidence="5">DUF3168 domain-containing protein</fullName>
    </recommendedName>
</protein>
<name>A0AAC9RHZ4_9CLOT</name>
<dbReference type="Proteomes" id="UP000177894">
    <property type="component" value="Chromosome"/>
</dbReference>
<dbReference type="InterPro" id="IPR053745">
    <property type="entry name" value="Viral_Tail_Comp_sf"/>
</dbReference>